<keyword evidence="3" id="KW-0479">Metal-binding</keyword>
<evidence type="ECO:0000313" key="9">
    <source>
        <dbReference type="EMBL" id="PNH06462.1"/>
    </source>
</evidence>
<evidence type="ECO:0000256" key="1">
    <source>
        <dbReference type="ARBA" id="ARBA00013928"/>
    </source>
</evidence>
<comment type="caution">
    <text evidence="9">The sequence shown here is derived from an EMBL/GenBank/DDBJ whole genome shotgun (WGS) entry which is preliminary data.</text>
</comment>
<dbReference type="AlphaFoldDB" id="A0A2J8A1S1"/>
<evidence type="ECO:0000256" key="2">
    <source>
        <dbReference type="ARBA" id="ARBA00022618"/>
    </source>
</evidence>
<keyword evidence="2" id="KW-0132">Cell division</keyword>
<evidence type="ECO:0000256" key="3">
    <source>
        <dbReference type="ARBA" id="ARBA00022723"/>
    </source>
</evidence>
<dbReference type="GO" id="GO:0061630">
    <property type="term" value="F:ubiquitin protein ligase activity"/>
    <property type="evidence" value="ECO:0007669"/>
    <property type="project" value="InterPro"/>
</dbReference>
<dbReference type="SUPFAM" id="SSF57850">
    <property type="entry name" value="RING/U-box"/>
    <property type="match status" value="1"/>
</dbReference>
<keyword evidence="5" id="KW-0498">Mitosis</keyword>
<name>A0A2J8A1S1_9CHLO</name>
<dbReference type="GO" id="GO:0005680">
    <property type="term" value="C:anaphase-promoting complex"/>
    <property type="evidence" value="ECO:0007669"/>
    <property type="project" value="InterPro"/>
</dbReference>
<dbReference type="EMBL" id="PGGS01000235">
    <property type="protein sequence ID" value="PNH06462.1"/>
    <property type="molecule type" value="Genomic_DNA"/>
</dbReference>
<dbReference type="InterPro" id="IPR024991">
    <property type="entry name" value="RING-H2_APC11"/>
</dbReference>
<protein>
    <recommendedName>
        <fullName evidence="1">Anaphase-promoting complex subunit 11</fullName>
    </recommendedName>
</protein>
<evidence type="ECO:0000256" key="5">
    <source>
        <dbReference type="ARBA" id="ARBA00022776"/>
    </source>
</evidence>
<keyword evidence="4 7" id="KW-0863">Zinc-finger</keyword>
<feature type="domain" description="RING-type" evidence="8">
    <location>
        <begin position="263"/>
        <end position="305"/>
    </location>
</feature>
<keyword evidence="6" id="KW-0862">Zinc</keyword>
<dbReference type="Proteomes" id="UP000236333">
    <property type="component" value="Unassembled WGS sequence"/>
</dbReference>
<dbReference type="GO" id="GO:0097602">
    <property type="term" value="F:cullin family protein binding"/>
    <property type="evidence" value="ECO:0007669"/>
    <property type="project" value="InterPro"/>
</dbReference>
<dbReference type="SMART" id="SM00184">
    <property type="entry name" value="RING"/>
    <property type="match status" value="1"/>
</dbReference>
<dbReference type="SMART" id="SM00744">
    <property type="entry name" value="RINGv"/>
    <property type="match status" value="1"/>
</dbReference>
<dbReference type="GO" id="GO:0031145">
    <property type="term" value="P:anaphase-promoting complex-dependent catabolic process"/>
    <property type="evidence" value="ECO:0007669"/>
    <property type="project" value="InterPro"/>
</dbReference>
<gene>
    <name evidence="9" type="ORF">TSOC_007122</name>
</gene>
<dbReference type="PROSITE" id="PS50089">
    <property type="entry name" value="ZF_RING_2"/>
    <property type="match status" value="1"/>
</dbReference>
<evidence type="ECO:0000259" key="8">
    <source>
        <dbReference type="PROSITE" id="PS50089"/>
    </source>
</evidence>
<evidence type="ECO:0000313" key="10">
    <source>
        <dbReference type="Proteomes" id="UP000236333"/>
    </source>
</evidence>
<dbReference type="InterPro" id="IPR013083">
    <property type="entry name" value="Znf_RING/FYVE/PHD"/>
</dbReference>
<keyword evidence="10" id="KW-1185">Reference proteome</keyword>
<dbReference type="Gene3D" id="3.30.40.10">
    <property type="entry name" value="Zinc/RING finger domain, C3HC4 (zinc finger)"/>
    <property type="match status" value="1"/>
</dbReference>
<dbReference type="InterPro" id="IPR011016">
    <property type="entry name" value="Znf_RING-CH"/>
</dbReference>
<evidence type="ECO:0000256" key="4">
    <source>
        <dbReference type="ARBA" id="ARBA00022771"/>
    </source>
</evidence>
<sequence length="310" mass="34838">MASIMPRILDAYESSGTSLGEFAVLLKKTLAYPEQIAKDYIETIFNETVLGNEVPNEKQRFFHGVFPGRLMVKCHDATRANRGKLESVAQDDTAFFIVKYTVASIFRRIMSVPKTYSAKRLTLNVLREKADFEKNDDSLGDFAILLHQTQFAVDHATADHIHDCAIQYCHSYLTCPYFPPDTTDKQRLFHGAFSCAVKSHMEDIFQATLDTMKRHVNEDRAFVKAFDRISCLLGDTIVRRIVSSADVRALVTLKPSTDITETCPICCDEDTGALVLTPCGHLFHPACILTWVQTKKKDARCPMCRGALVS</sequence>
<proteinExistence type="predicted"/>
<reference evidence="9 10" key="1">
    <citation type="journal article" date="2017" name="Mol. Biol. Evol.">
        <title>The 4-celled Tetrabaena socialis nuclear genome reveals the essential components for genetic control of cell number at the origin of multicellularity in the volvocine lineage.</title>
        <authorList>
            <person name="Featherston J."/>
            <person name="Arakaki Y."/>
            <person name="Hanschen E.R."/>
            <person name="Ferris P.J."/>
            <person name="Michod R.E."/>
            <person name="Olson B.J.S.C."/>
            <person name="Nozaki H."/>
            <person name="Durand P.M."/>
        </authorList>
    </citation>
    <scope>NUCLEOTIDE SEQUENCE [LARGE SCALE GENOMIC DNA]</scope>
    <source>
        <strain evidence="9 10">NIES-571</strain>
    </source>
</reference>
<accession>A0A2J8A1S1</accession>
<evidence type="ECO:0000256" key="6">
    <source>
        <dbReference type="ARBA" id="ARBA00022833"/>
    </source>
</evidence>
<dbReference type="Pfam" id="PF12861">
    <property type="entry name" value="zf-ANAPC11"/>
    <property type="match status" value="1"/>
</dbReference>
<evidence type="ECO:0000256" key="7">
    <source>
        <dbReference type="PROSITE-ProRule" id="PRU00175"/>
    </source>
</evidence>
<organism evidence="9 10">
    <name type="scientific">Tetrabaena socialis</name>
    <dbReference type="NCBI Taxonomy" id="47790"/>
    <lineage>
        <taxon>Eukaryota</taxon>
        <taxon>Viridiplantae</taxon>
        <taxon>Chlorophyta</taxon>
        <taxon>core chlorophytes</taxon>
        <taxon>Chlorophyceae</taxon>
        <taxon>CS clade</taxon>
        <taxon>Chlamydomonadales</taxon>
        <taxon>Tetrabaenaceae</taxon>
        <taxon>Tetrabaena</taxon>
    </lineage>
</organism>
<dbReference type="GO" id="GO:0051301">
    <property type="term" value="P:cell division"/>
    <property type="evidence" value="ECO:0007669"/>
    <property type="project" value="UniProtKB-KW"/>
</dbReference>
<dbReference type="InterPro" id="IPR001841">
    <property type="entry name" value="Znf_RING"/>
</dbReference>
<dbReference type="GO" id="GO:0008270">
    <property type="term" value="F:zinc ion binding"/>
    <property type="evidence" value="ECO:0007669"/>
    <property type="project" value="UniProtKB-KW"/>
</dbReference>
<keyword evidence="5" id="KW-0131">Cell cycle</keyword>
<dbReference type="PANTHER" id="PTHR15710">
    <property type="entry name" value="E3 UBIQUITIN-PROTEIN LIGASE PRAJA"/>
    <property type="match status" value="1"/>
</dbReference>
<dbReference type="OrthoDB" id="8062037at2759"/>